<comment type="caution">
    <text evidence="2">The sequence shown here is derived from an EMBL/GenBank/DDBJ whole genome shotgun (WGS) entry which is preliminary data.</text>
</comment>
<sequence length="276" mass="30684">MGQYWRVVNIDKHQQLGHWGKLGECLFDGSPNALIGYIAVPSTTSDSPPIRNIYGGPSLAGEWAGDRIICLGDYAQDLPKGTLTDDETRLFARLTRQAGSDNSEGNDSGVTEEKDIPDKTGPIRLYDIAEEYFEKPKGEYFSGEFYSDEVYVLRNLTKREYVRADEVILHRDEIDGPSLGRSAVGHRPGLGEVLLSRISWSTDSTANMSYDEEGDGITRGVWAGDRFDIQPIESITSDSGHVRGWKNVSKEVAEEITAIWTSEYGDSWMDCGREGD</sequence>
<gene>
    <name evidence="2" type="ORF">BDZ94DRAFT_452456</name>
</gene>
<dbReference type="OrthoDB" id="2588098at2759"/>
<dbReference type="AlphaFoldDB" id="A0A9P5YAP8"/>
<name>A0A9P5YAP8_9AGAR</name>
<dbReference type="EMBL" id="MU150251">
    <property type="protein sequence ID" value="KAF9464921.1"/>
    <property type="molecule type" value="Genomic_DNA"/>
</dbReference>
<evidence type="ECO:0000313" key="2">
    <source>
        <dbReference type="EMBL" id="KAF9464921.1"/>
    </source>
</evidence>
<feature type="region of interest" description="Disordered" evidence="1">
    <location>
        <begin position="95"/>
        <end position="117"/>
    </location>
</feature>
<evidence type="ECO:0000313" key="3">
    <source>
        <dbReference type="Proteomes" id="UP000807353"/>
    </source>
</evidence>
<evidence type="ECO:0000256" key="1">
    <source>
        <dbReference type="SAM" id="MobiDB-lite"/>
    </source>
</evidence>
<reference evidence="2" key="1">
    <citation type="submission" date="2020-11" db="EMBL/GenBank/DDBJ databases">
        <authorList>
            <consortium name="DOE Joint Genome Institute"/>
            <person name="Ahrendt S."/>
            <person name="Riley R."/>
            <person name="Andreopoulos W."/>
            <person name="Labutti K."/>
            <person name="Pangilinan J."/>
            <person name="Ruiz-Duenas F.J."/>
            <person name="Barrasa J.M."/>
            <person name="Sanchez-Garcia M."/>
            <person name="Camarero S."/>
            <person name="Miyauchi S."/>
            <person name="Serrano A."/>
            <person name="Linde D."/>
            <person name="Babiker R."/>
            <person name="Drula E."/>
            <person name="Ayuso-Fernandez I."/>
            <person name="Pacheco R."/>
            <person name="Padilla G."/>
            <person name="Ferreira P."/>
            <person name="Barriuso J."/>
            <person name="Kellner H."/>
            <person name="Castanera R."/>
            <person name="Alfaro M."/>
            <person name="Ramirez L."/>
            <person name="Pisabarro A.G."/>
            <person name="Kuo A."/>
            <person name="Tritt A."/>
            <person name="Lipzen A."/>
            <person name="He G."/>
            <person name="Yan M."/>
            <person name="Ng V."/>
            <person name="Cullen D."/>
            <person name="Martin F."/>
            <person name="Rosso M.-N."/>
            <person name="Henrissat B."/>
            <person name="Hibbett D."/>
            <person name="Martinez A.T."/>
            <person name="Grigoriev I.V."/>
        </authorList>
    </citation>
    <scope>NUCLEOTIDE SEQUENCE</scope>
    <source>
        <strain evidence="2">CBS 247.69</strain>
    </source>
</reference>
<accession>A0A9P5YAP8</accession>
<keyword evidence="3" id="KW-1185">Reference proteome</keyword>
<feature type="compositionally biased region" description="Polar residues" evidence="1">
    <location>
        <begin position="97"/>
        <end position="109"/>
    </location>
</feature>
<organism evidence="2 3">
    <name type="scientific">Collybia nuda</name>
    <dbReference type="NCBI Taxonomy" id="64659"/>
    <lineage>
        <taxon>Eukaryota</taxon>
        <taxon>Fungi</taxon>
        <taxon>Dikarya</taxon>
        <taxon>Basidiomycota</taxon>
        <taxon>Agaricomycotina</taxon>
        <taxon>Agaricomycetes</taxon>
        <taxon>Agaricomycetidae</taxon>
        <taxon>Agaricales</taxon>
        <taxon>Tricholomatineae</taxon>
        <taxon>Clitocybaceae</taxon>
        <taxon>Collybia</taxon>
    </lineage>
</organism>
<dbReference type="Proteomes" id="UP000807353">
    <property type="component" value="Unassembled WGS sequence"/>
</dbReference>
<protein>
    <submittedName>
        <fullName evidence="2">Uncharacterized protein</fullName>
    </submittedName>
</protein>
<proteinExistence type="predicted"/>